<dbReference type="InterPro" id="IPR019410">
    <property type="entry name" value="Methyltransf_16"/>
</dbReference>
<dbReference type="STRING" id="945553.A0A0D2NWG0"/>
<evidence type="ECO:0008006" key="3">
    <source>
        <dbReference type="Google" id="ProtNLM"/>
    </source>
</evidence>
<dbReference type="Pfam" id="PF10294">
    <property type="entry name" value="Methyltransf_16"/>
    <property type="match status" value="1"/>
</dbReference>
<dbReference type="Proteomes" id="UP000054270">
    <property type="component" value="Unassembled WGS sequence"/>
</dbReference>
<proteinExistence type="predicted"/>
<sequence length="263" mass="29168">MSTNELKSEDILSDALEFLGGKPVIEDDKIHYGPLVLTLAPKQGKANTLLADHLFSPALFLAERIELNLLGTGSKTVIELGAGCGLPSLLLSTQPDPPSLIVLTDYPDDNILGNLKMNVDRNQHVVSSGCIVKWAGYKWGTDHLALLNLINAPSSANRGYDVMILSDLLHFADSHDMLISSITRLLAKKDDARVYIGAGNYTHHHVCRSFLEKGKEAKLIFDEIMVCEEDKKWRGKLAVSTLDNEALELRKNNCRYWVGRWSD</sequence>
<dbReference type="SUPFAM" id="SSF53335">
    <property type="entry name" value="S-adenosyl-L-methionine-dependent methyltransferases"/>
    <property type="match status" value="1"/>
</dbReference>
<accession>A0A0D2NWG0</accession>
<name>A0A0D2NWG0_HYPSF</name>
<dbReference type="OMA" id="FWIGRWA"/>
<dbReference type="GO" id="GO:0008757">
    <property type="term" value="F:S-adenosylmethionine-dependent methyltransferase activity"/>
    <property type="evidence" value="ECO:0007669"/>
    <property type="project" value="UniProtKB-ARBA"/>
</dbReference>
<protein>
    <recommendedName>
        <fullName evidence="3">Nicotinamide N-methyltransferase</fullName>
    </recommendedName>
</protein>
<dbReference type="Gene3D" id="3.40.50.150">
    <property type="entry name" value="Vaccinia Virus protein VP39"/>
    <property type="match status" value="1"/>
</dbReference>
<dbReference type="AlphaFoldDB" id="A0A0D2NWG0"/>
<dbReference type="OrthoDB" id="46564at2759"/>
<keyword evidence="2" id="KW-1185">Reference proteome</keyword>
<dbReference type="InterPro" id="IPR029063">
    <property type="entry name" value="SAM-dependent_MTases_sf"/>
</dbReference>
<organism evidence="1 2">
    <name type="scientific">Hypholoma sublateritium (strain FD-334 SS-4)</name>
    <dbReference type="NCBI Taxonomy" id="945553"/>
    <lineage>
        <taxon>Eukaryota</taxon>
        <taxon>Fungi</taxon>
        <taxon>Dikarya</taxon>
        <taxon>Basidiomycota</taxon>
        <taxon>Agaricomycotina</taxon>
        <taxon>Agaricomycetes</taxon>
        <taxon>Agaricomycetidae</taxon>
        <taxon>Agaricales</taxon>
        <taxon>Agaricineae</taxon>
        <taxon>Strophariaceae</taxon>
        <taxon>Hypholoma</taxon>
    </lineage>
</organism>
<evidence type="ECO:0000313" key="1">
    <source>
        <dbReference type="EMBL" id="KJA23109.1"/>
    </source>
</evidence>
<evidence type="ECO:0000313" key="2">
    <source>
        <dbReference type="Proteomes" id="UP000054270"/>
    </source>
</evidence>
<dbReference type="EMBL" id="KN817545">
    <property type="protein sequence ID" value="KJA23109.1"/>
    <property type="molecule type" value="Genomic_DNA"/>
</dbReference>
<gene>
    <name evidence="1" type="ORF">HYPSUDRAFT_40248</name>
</gene>
<dbReference type="PANTHER" id="PTHR14614">
    <property type="entry name" value="HEPATOCELLULAR CARCINOMA-ASSOCIATED ANTIGEN"/>
    <property type="match status" value="1"/>
</dbReference>
<reference evidence="2" key="1">
    <citation type="submission" date="2014-04" db="EMBL/GenBank/DDBJ databases">
        <title>Evolutionary Origins and Diversification of the Mycorrhizal Mutualists.</title>
        <authorList>
            <consortium name="DOE Joint Genome Institute"/>
            <consortium name="Mycorrhizal Genomics Consortium"/>
            <person name="Kohler A."/>
            <person name="Kuo A."/>
            <person name="Nagy L.G."/>
            <person name="Floudas D."/>
            <person name="Copeland A."/>
            <person name="Barry K.W."/>
            <person name="Cichocki N."/>
            <person name="Veneault-Fourrey C."/>
            <person name="LaButti K."/>
            <person name="Lindquist E.A."/>
            <person name="Lipzen A."/>
            <person name="Lundell T."/>
            <person name="Morin E."/>
            <person name="Murat C."/>
            <person name="Riley R."/>
            <person name="Ohm R."/>
            <person name="Sun H."/>
            <person name="Tunlid A."/>
            <person name="Henrissat B."/>
            <person name="Grigoriev I.V."/>
            <person name="Hibbett D.S."/>
            <person name="Martin F."/>
        </authorList>
    </citation>
    <scope>NUCLEOTIDE SEQUENCE [LARGE SCALE GENOMIC DNA]</scope>
    <source>
        <strain evidence="2">FD-334 SS-4</strain>
    </source>
</reference>